<comment type="caution">
    <text evidence="2">The sequence shown here is derived from an EMBL/GenBank/DDBJ whole genome shotgun (WGS) entry which is preliminary data.</text>
</comment>
<evidence type="ECO:0000313" key="3">
    <source>
        <dbReference type="Proteomes" id="UP000184253"/>
    </source>
</evidence>
<dbReference type="GO" id="GO:0016740">
    <property type="term" value="F:transferase activity"/>
    <property type="evidence" value="ECO:0007669"/>
    <property type="project" value="UniProtKB-KW"/>
</dbReference>
<keyword evidence="2" id="KW-0808">Transferase</keyword>
<dbReference type="InterPro" id="IPR029044">
    <property type="entry name" value="Nucleotide-diphossugar_trans"/>
</dbReference>
<dbReference type="CDD" id="cd00761">
    <property type="entry name" value="Glyco_tranf_GTA_type"/>
    <property type="match status" value="1"/>
</dbReference>
<dbReference type="InterPro" id="IPR050834">
    <property type="entry name" value="Glycosyltransf_2"/>
</dbReference>
<dbReference type="SUPFAM" id="SSF53448">
    <property type="entry name" value="Nucleotide-diphospho-sugar transferases"/>
    <property type="match status" value="2"/>
</dbReference>
<dbReference type="RefSeq" id="WP_081374373.1">
    <property type="nucleotide sequence ID" value="NZ_FRCE01000002.1"/>
</dbReference>
<protein>
    <submittedName>
        <fullName evidence="2">Glycosyl transferase family 2</fullName>
    </submittedName>
</protein>
<dbReference type="PANTHER" id="PTHR43685">
    <property type="entry name" value="GLYCOSYLTRANSFERASE"/>
    <property type="match status" value="1"/>
</dbReference>
<dbReference type="Gene3D" id="3.90.550.10">
    <property type="entry name" value="Spore Coat Polysaccharide Biosynthesis Protein SpsA, Chain A"/>
    <property type="match status" value="2"/>
</dbReference>
<feature type="domain" description="Glycosyltransferase 2-like" evidence="1">
    <location>
        <begin position="8"/>
        <end position="130"/>
    </location>
</feature>
<dbReference type="AlphaFoldDB" id="A0ABD7M5N1"/>
<sequence>MLESPRLSIIIPCHRSGQPLKDQITALLFQTDAPPREILLCDNGGNAWLRSYVAALRPLPDGVTVRVVDAEEHRGAAFARNRAISEASADRLAFCDDDDVVHPDWCRLAHEFLADFPVVTGGVVVKEDIQLAGKSLAEKLEMLVAETVPVPPRPAGRGSMGPALMGGNFAARRDVLLAVGGFDAALVRGGEDNDLAFRLDRAGVPITDCGAMSIIYARPSAWRDRVRTQAQAGRSLAEAASARDAWHAVPEFGSAPTAELARAGAATVAMATGLKARDWPGAVDRLATAWGLCDGWTRHRVLRRQTKPRIGLGLGSSRHPHNPGTTVLVVAYNHAPYVIETLESIRRQTVPPVRVLIADDASPGDGTAEVIRRWLADAPSSFEFHPNAINMGLNPTLNRLLAKVDTEFVTYIAGDDTMREDRIAIHEDLLRTAPDDVVLAYSDAVVIDENSSVLHPSSRIEFPWPDEPRRSEDTLACLIESNWIPAASFFMRTAVLREKGGYAEDLFYEDFELLTRLAARYRFAYTEEPLVAVRRLTTSLGTVGFAHDSPRFVRSMFAALRNAEHGTSEEARELAQSHQWELTKRAARIGMPLREVLAMFQGSWRGAATPAHAAAHLARMIGQRVAS</sequence>
<accession>A0ABD7M5N1</accession>
<organism evidence="2 3">
    <name type="scientific">Micrococcus luteus</name>
    <name type="common">Micrococcus lysodeikticus</name>
    <dbReference type="NCBI Taxonomy" id="1270"/>
    <lineage>
        <taxon>Bacteria</taxon>
        <taxon>Bacillati</taxon>
        <taxon>Actinomycetota</taxon>
        <taxon>Actinomycetes</taxon>
        <taxon>Micrococcales</taxon>
        <taxon>Micrococcaceae</taxon>
        <taxon>Micrococcus</taxon>
    </lineage>
</organism>
<dbReference type="PANTHER" id="PTHR43685:SF12">
    <property type="entry name" value="GLYCOSYL TRANSFERASE FAMILY 2"/>
    <property type="match status" value="1"/>
</dbReference>
<dbReference type="Pfam" id="PF00535">
    <property type="entry name" value="Glycos_transf_2"/>
    <property type="match status" value="2"/>
</dbReference>
<dbReference type="InterPro" id="IPR001173">
    <property type="entry name" value="Glyco_trans_2-like"/>
</dbReference>
<dbReference type="Proteomes" id="UP000184253">
    <property type="component" value="Unassembled WGS sequence"/>
</dbReference>
<gene>
    <name evidence="2" type="ORF">SAMN04487849_10257</name>
</gene>
<reference evidence="2 3" key="1">
    <citation type="submission" date="2016-11" db="EMBL/GenBank/DDBJ databases">
        <authorList>
            <person name="Varghese N."/>
            <person name="Submissions S."/>
        </authorList>
    </citation>
    <scope>NUCLEOTIDE SEQUENCE [LARGE SCALE GENOMIC DNA]</scope>
    <source>
        <strain evidence="2 3">VTM4R57</strain>
    </source>
</reference>
<evidence type="ECO:0000313" key="2">
    <source>
        <dbReference type="EMBL" id="SHL37537.1"/>
    </source>
</evidence>
<proteinExistence type="predicted"/>
<name>A0ABD7M5N1_MICLU</name>
<dbReference type="EMBL" id="FRCE01000002">
    <property type="protein sequence ID" value="SHL37537.1"/>
    <property type="molecule type" value="Genomic_DNA"/>
</dbReference>
<feature type="domain" description="Glycosyltransferase 2-like" evidence="1">
    <location>
        <begin position="326"/>
        <end position="458"/>
    </location>
</feature>
<evidence type="ECO:0000259" key="1">
    <source>
        <dbReference type="Pfam" id="PF00535"/>
    </source>
</evidence>